<keyword evidence="1" id="KW-0472">Membrane</keyword>
<evidence type="ECO:0008006" key="4">
    <source>
        <dbReference type="Google" id="ProtNLM"/>
    </source>
</evidence>
<feature type="transmembrane region" description="Helical" evidence="1">
    <location>
        <begin position="21"/>
        <end position="42"/>
    </location>
</feature>
<gene>
    <name evidence="2" type="ORF">EU98_1926</name>
</gene>
<accession>A0A0A2AIX4</accession>
<feature type="transmembrane region" description="Helical" evidence="1">
    <location>
        <begin position="141"/>
        <end position="161"/>
    </location>
</feature>
<organism evidence="2 3">
    <name type="scientific">Prochlorococcus marinus str. MIT 9314</name>
    <dbReference type="NCBI Taxonomy" id="167548"/>
    <lineage>
        <taxon>Bacteria</taxon>
        <taxon>Bacillati</taxon>
        <taxon>Cyanobacteriota</taxon>
        <taxon>Cyanophyceae</taxon>
        <taxon>Synechococcales</taxon>
        <taxon>Prochlorococcaceae</taxon>
        <taxon>Prochlorococcus</taxon>
    </lineage>
</organism>
<evidence type="ECO:0000256" key="1">
    <source>
        <dbReference type="SAM" id="Phobius"/>
    </source>
</evidence>
<proteinExistence type="predicted"/>
<dbReference type="STRING" id="167548.EU98_1926"/>
<reference evidence="3" key="1">
    <citation type="journal article" date="2014" name="Sci. Data">
        <title>Genomes of diverse isolates of the marine cyanobacterium Prochlorococcus.</title>
        <authorList>
            <person name="Biller S."/>
            <person name="Berube P."/>
            <person name="Thompson J."/>
            <person name="Kelly L."/>
            <person name="Roggensack S."/>
            <person name="Awad L."/>
            <person name="Roache-Johnson K."/>
            <person name="Ding H."/>
            <person name="Giovannoni S.J."/>
            <person name="Moore L.R."/>
            <person name="Chisholm S.W."/>
        </authorList>
    </citation>
    <scope>NUCLEOTIDE SEQUENCE [LARGE SCALE GENOMIC DNA]</scope>
    <source>
        <strain evidence="3">MIT 9314</strain>
    </source>
</reference>
<evidence type="ECO:0000313" key="3">
    <source>
        <dbReference type="Proteomes" id="UP000030533"/>
    </source>
</evidence>
<dbReference type="AlphaFoldDB" id="A0A0A2AIX4"/>
<name>A0A0A2AIX4_PROMR</name>
<keyword evidence="1" id="KW-0812">Transmembrane</keyword>
<feature type="transmembrane region" description="Helical" evidence="1">
    <location>
        <begin position="85"/>
        <end position="105"/>
    </location>
</feature>
<feature type="transmembrane region" description="Helical" evidence="1">
    <location>
        <begin position="54"/>
        <end position="78"/>
    </location>
</feature>
<dbReference type="EMBL" id="JNAO01000013">
    <property type="protein sequence ID" value="KGG00394.1"/>
    <property type="molecule type" value="Genomic_DNA"/>
</dbReference>
<sequence>MIINWNIRTDMYKRNQNLKSVIFKVFFTYLVVYLLALVFRYNNDVESLLNNIQYRYLIVLNIISIFLGLPLSIIFDFILIKLFGLYYVLFFSPALAILSFVQVLILRKINLKLLKRTSFLKKIGNNNLLKLFKNLNFRSSYIIIIRSFPILPHILGSYIIASSKTKKKIILINTLLGSVFYYIFLYLIISNV</sequence>
<dbReference type="Proteomes" id="UP000030533">
    <property type="component" value="Unassembled WGS sequence"/>
</dbReference>
<protein>
    <recommendedName>
        <fullName evidence="4">TVP38/TMEM64 family membrane protein</fullName>
    </recommendedName>
</protein>
<evidence type="ECO:0000313" key="2">
    <source>
        <dbReference type="EMBL" id="KGG00394.1"/>
    </source>
</evidence>
<feature type="transmembrane region" description="Helical" evidence="1">
    <location>
        <begin position="170"/>
        <end position="189"/>
    </location>
</feature>
<keyword evidence="1" id="KW-1133">Transmembrane helix</keyword>
<comment type="caution">
    <text evidence="2">The sequence shown here is derived from an EMBL/GenBank/DDBJ whole genome shotgun (WGS) entry which is preliminary data.</text>
</comment>